<sequence>MITIGNDFDLKEAIAWITQRNKTENTTKSDRIIPLHLVVMSLQTNTEIKPTDEPTNHLFGVTDLFLEQLRSLSLQTPTEDPPSSSYTSLMINTEWRGKAVYLDTSDSFPLVLRITKLNSKSIEGFIRWTTLDAITRWLGKTYKNNRKLNFTEYEAVCGEENVEVPNYYTCSVEDDCIKGWILESDKKNAKKVASLELRFAGIDTPKDGFLENLSQEESSTEQMVANKRKFDLHTNNNIEAGSYEDRINAFKKLTQNSVYWYQRVKPRDENPQKTQKPKTEQKVEYTKSCEFCMEPLVERVNLEGKKIYACAKYPRCYGTWEED</sequence>
<organism evidence="1">
    <name type="scientific">Arcella intermedia</name>
    <dbReference type="NCBI Taxonomy" id="1963864"/>
    <lineage>
        <taxon>Eukaryota</taxon>
        <taxon>Amoebozoa</taxon>
        <taxon>Tubulinea</taxon>
        <taxon>Elardia</taxon>
        <taxon>Arcellinida</taxon>
        <taxon>Sphaerothecina</taxon>
        <taxon>Arcellidae</taxon>
        <taxon>Arcella</taxon>
    </lineage>
</organism>
<reference evidence="1" key="1">
    <citation type="journal article" date="2020" name="J. Eukaryot. Microbiol.">
        <title>De novo Sequencing, Assembly and Annotation of the Transcriptome for the Free-Living Testate Amoeba Arcella intermedia.</title>
        <authorList>
            <person name="Ribeiro G.M."/>
            <person name="Porfirio-Sousa A.L."/>
            <person name="Maurer-Alcala X.X."/>
            <person name="Katz L.A."/>
            <person name="Lahr D.J.G."/>
        </authorList>
    </citation>
    <scope>NUCLEOTIDE SEQUENCE</scope>
</reference>
<evidence type="ECO:0000313" key="1">
    <source>
        <dbReference type="EMBL" id="NDV32906.1"/>
    </source>
</evidence>
<evidence type="ECO:0008006" key="2">
    <source>
        <dbReference type="Google" id="ProtNLM"/>
    </source>
</evidence>
<name>A0A6B2L7G2_9EUKA</name>
<protein>
    <recommendedName>
        <fullName evidence="2">DNA topoisomerase type IA zn finger domain-containing protein</fullName>
    </recommendedName>
</protein>
<proteinExistence type="predicted"/>
<dbReference type="AlphaFoldDB" id="A0A6B2L7G2"/>
<accession>A0A6B2L7G2</accession>
<dbReference type="EMBL" id="GIBP01003937">
    <property type="protein sequence ID" value="NDV32906.1"/>
    <property type="molecule type" value="Transcribed_RNA"/>
</dbReference>